<keyword evidence="2" id="KW-1185">Reference proteome</keyword>
<gene>
    <name evidence="1" type="ORF">DF286_06375</name>
</gene>
<dbReference type="Proteomes" id="UP000245916">
    <property type="component" value="Unassembled WGS sequence"/>
</dbReference>
<protein>
    <submittedName>
        <fullName evidence="1">Short-chain dehydrogenase</fullName>
    </submittedName>
</protein>
<dbReference type="OrthoDB" id="9785826at2"/>
<dbReference type="SUPFAM" id="SSF51735">
    <property type="entry name" value="NAD(P)-binding Rossmann-fold domains"/>
    <property type="match status" value="1"/>
</dbReference>
<dbReference type="Gene3D" id="3.40.50.720">
    <property type="entry name" value="NAD(P)-binding Rossmann-like Domain"/>
    <property type="match status" value="1"/>
</dbReference>
<organism evidence="1 2">
    <name type="scientific">Allosphingosinicella humi</name>
    <dbReference type="NCBI Taxonomy" id="2068657"/>
    <lineage>
        <taxon>Bacteria</taxon>
        <taxon>Pseudomonadati</taxon>
        <taxon>Pseudomonadota</taxon>
        <taxon>Alphaproteobacteria</taxon>
        <taxon>Sphingomonadales</taxon>
        <taxon>Sphingomonadaceae</taxon>
        <taxon>Allosphingosinicella</taxon>
    </lineage>
</organism>
<dbReference type="CDD" id="cd05325">
    <property type="entry name" value="carb_red_sniffer_like_SDR_c"/>
    <property type="match status" value="1"/>
</dbReference>
<dbReference type="PANTHER" id="PTHR45458:SF1">
    <property type="entry name" value="SHORT CHAIN DEHYDROGENASE"/>
    <property type="match status" value="1"/>
</dbReference>
<comment type="caution">
    <text evidence="1">The sequence shown here is derived from an EMBL/GenBank/DDBJ whole genome shotgun (WGS) entry which is preliminary data.</text>
</comment>
<name>A0A2U2J2L5_9SPHN</name>
<dbReference type="InterPro" id="IPR052184">
    <property type="entry name" value="SDR_enzymes"/>
</dbReference>
<reference evidence="1 2" key="1">
    <citation type="submission" date="2018-05" db="EMBL/GenBank/DDBJ databases">
        <title>Genome of Sphingosinicella humi QZX222.</title>
        <authorList>
            <person name="Qiao Z."/>
            <person name="Wang G."/>
        </authorList>
    </citation>
    <scope>NUCLEOTIDE SEQUENCE [LARGE SCALE GENOMIC DNA]</scope>
    <source>
        <strain evidence="1 2">QZX222</strain>
    </source>
</reference>
<dbReference type="Pfam" id="PF00106">
    <property type="entry name" value="adh_short"/>
    <property type="match status" value="1"/>
</dbReference>
<dbReference type="EMBL" id="QFFF01000001">
    <property type="protein sequence ID" value="PWG02532.1"/>
    <property type="molecule type" value="Genomic_DNA"/>
</dbReference>
<dbReference type="GO" id="GO:0016616">
    <property type="term" value="F:oxidoreductase activity, acting on the CH-OH group of donors, NAD or NADP as acceptor"/>
    <property type="evidence" value="ECO:0007669"/>
    <property type="project" value="TreeGrafter"/>
</dbReference>
<dbReference type="InterPro" id="IPR002347">
    <property type="entry name" value="SDR_fam"/>
</dbReference>
<proteinExistence type="predicted"/>
<evidence type="ECO:0000313" key="2">
    <source>
        <dbReference type="Proteomes" id="UP000245916"/>
    </source>
</evidence>
<dbReference type="AlphaFoldDB" id="A0A2U2J2L5"/>
<accession>A0A2U2J2L5</accession>
<dbReference type="RefSeq" id="WP_109270671.1">
    <property type="nucleotide sequence ID" value="NZ_QFFF01000001.1"/>
</dbReference>
<dbReference type="PANTHER" id="PTHR45458">
    <property type="entry name" value="SHORT-CHAIN DEHYDROGENASE/REDUCTASE SDR"/>
    <property type="match status" value="1"/>
</dbReference>
<dbReference type="PRINTS" id="PR00081">
    <property type="entry name" value="GDHRDH"/>
</dbReference>
<sequence>MPTVLLTGANRGLGLEFARQYAGDGWSVIATCRNPDAARELAAIEGDVRIQRLDVTDWKAVEAFADGLGAETLDLLICNAGVGDWGEPDPQRWLHSFAVNCIAPTWLARILVDRVERAGGKIVALTSKMGSIADNTSGGSIVYRSSKAALNAAWRSLAIDWKGRVPVAVLHPGWVQTDMGGPNALITPEESVAGLRQVIEALGPDRSGAFLDYRGETIPW</sequence>
<dbReference type="InterPro" id="IPR036291">
    <property type="entry name" value="NAD(P)-bd_dom_sf"/>
</dbReference>
<evidence type="ECO:0000313" key="1">
    <source>
        <dbReference type="EMBL" id="PWG02532.1"/>
    </source>
</evidence>